<dbReference type="EMBL" id="JAUQTB010000019">
    <property type="protein sequence ID" value="MDO7908659.1"/>
    <property type="molecule type" value="Genomic_DNA"/>
</dbReference>
<dbReference type="PANTHER" id="PTHR30061">
    <property type="entry name" value="MALTOSE-BINDING PERIPLASMIC PROTEIN"/>
    <property type="match status" value="1"/>
</dbReference>
<feature type="chain" id="PRO_5046942500" evidence="4">
    <location>
        <begin position="23"/>
        <end position="411"/>
    </location>
</feature>
<dbReference type="PROSITE" id="PS51257">
    <property type="entry name" value="PROKAR_LIPOPROTEIN"/>
    <property type="match status" value="1"/>
</dbReference>
<dbReference type="Pfam" id="PF01547">
    <property type="entry name" value="SBP_bac_1"/>
    <property type="match status" value="1"/>
</dbReference>
<evidence type="ECO:0000313" key="6">
    <source>
        <dbReference type="Proteomes" id="UP001240171"/>
    </source>
</evidence>
<dbReference type="Proteomes" id="UP001240171">
    <property type="component" value="Unassembled WGS sequence"/>
</dbReference>
<keyword evidence="3 4" id="KW-0732">Signal</keyword>
<evidence type="ECO:0000256" key="1">
    <source>
        <dbReference type="ARBA" id="ARBA00008520"/>
    </source>
</evidence>
<evidence type="ECO:0000313" key="5">
    <source>
        <dbReference type="EMBL" id="MDO7908659.1"/>
    </source>
</evidence>
<evidence type="ECO:0000256" key="3">
    <source>
        <dbReference type="ARBA" id="ARBA00022729"/>
    </source>
</evidence>
<dbReference type="Gene3D" id="3.40.190.10">
    <property type="entry name" value="Periplasmic binding protein-like II"/>
    <property type="match status" value="2"/>
</dbReference>
<comment type="caution">
    <text evidence="5">The sequence shown here is derived from an EMBL/GenBank/DDBJ whole genome shotgun (WGS) entry which is preliminary data.</text>
</comment>
<protein>
    <submittedName>
        <fullName evidence="5">Extracellular solute-binding protein</fullName>
    </submittedName>
</protein>
<reference evidence="5 6" key="1">
    <citation type="submission" date="2023-07" db="EMBL/GenBank/DDBJ databases">
        <title>Paenibacillus sp. JX-17 nov. isolated from soil.</title>
        <authorList>
            <person name="Wan Y."/>
            <person name="Liu B."/>
        </authorList>
    </citation>
    <scope>NUCLEOTIDE SEQUENCE [LARGE SCALE GENOMIC DNA]</scope>
    <source>
        <strain evidence="5 6">JX-17</strain>
    </source>
</reference>
<dbReference type="PANTHER" id="PTHR30061:SF50">
    <property type="entry name" value="MALTOSE_MALTODEXTRIN-BINDING PERIPLASMIC PROTEIN"/>
    <property type="match status" value="1"/>
</dbReference>
<dbReference type="SUPFAM" id="SSF53850">
    <property type="entry name" value="Periplasmic binding protein-like II"/>
    <property type="match status" value="1"/>
</dbReference>
<proteinExistence type="inferred from homology"/>
<dbReference type="RefSeq" id="WP_305025877.1">
    <property type="nucleotide sequence ID" value="NZ_JAUQTB010000019.1"/>
</dbReference>
<accession>A0ABT9CHA2</accession>
<keyword evidence="6" id="KW-1185">Reference proteome</keyword>
<sequence>MKALKVLIIAAVMGLTACSSSAGSDSPVTLKVWTTTVDQATTVLKERIKRFESEHPNIKVQVEELSMGAASSQFKTSMLGSDAPDLFRSDNAWVSELGELGLLHPLDDYITESDRKDFIDSAIQSVEHNHQLMGLPIVMEAPALLYNKKMLQSAGLNSPPATMNELLEDAKKLTDENHYGIYLSNDSYIAQSYLWAFGGGTVTNDKEIRITSPESKAAIEFMLTLKKEQVIQPYSDYQDGYEKMMNDFKEGRAAMTINGPWAVNDILSGQAFKDPANLGITAVPKGPGGQGSPAGGHSWVMGKYSQHPEEAYELAHFLTDTSTQLELTKQLKTLPTRKSTYENAELQSDLVVQGFKTQLEAAKSRPLFPEEGQLYSDFTGNLSDILLGSQSIDEGLNNIQNAWKTLLNIKD</sequence>
<feature type="signal peptide" evidence="4">
    <location>
        <begin position="1"/>
        <end position="22"/>
    </location>
</feature>
<name>A0ABT9CHA2_9BACL</name>
<evidence type="ECO:0000256" key="4">
    <source>
        <dbReference type="SAM" id="SignalP"/>
    </source>
</evidence>
<dbReference type="InterPro" id="IPR006059">
    <property type="entry name" value="SBP"/>
</dbReference>
<gene>
    <name evidence="5" type="ORF">Q5741_19915</name>
</gene>
<organism evidence="5 6">
    <name type="scientific">Paenibacillus lacisoli</name>
    <dbReference type="NCBI Taxonomy" id="3064525"/>
    <lineage>
        <taxon>Bacteria</taxon>
        <taxon>Bacillati</taxon>
        <taxon>Bacillota</taxon>
        <taxon>Bacilli</taxon>
        <taxon>Bacillales</taxon>
        <taxon>Paenibacillaceae</taxon>
        <taxon>Paenibacillus</taxon>
    </lineage>
</organism>
<evidence type="ECO:0000256" key="2">
    <source>
        <dbReference type="ARBA" id="ARBA00022448"/>
    </source>
</evidence>
<keyword evidence="2" id="KW-0813">Transport</keyword>
<comment type="similarity">
    <text evidence="1">Belongs to the bacterial solute-binding protein 1 family.</text>
</comment>